<keyword evidence="4 7" id="KW-0472">Membrane</keyword>
<keyword evidence="2 7" id="KW-0812">Transmembrane</keyword>
<gene>
    <name evidence="8" type="ORF">B8A44_07790</name>
</gene>
<sequence length="171" mass="18905">MNVVGDFKVRNSEEMAYGFINEKHKDIAMAVISTVATFLFGEFNLVMQYLFAANIIDIFTGIGRTSRYETIGSRIFFEGIRKKIGFWVLVFIANMVDVAIIGTGEFTKTAVIMMLLGVEGASILENIVAWGVEAPGFLSKYLAQVKEQTGNNGSAPPMEQANKKDNNKESE</sequence>
<dbReference type="AlphaFoldDB" id="A0A328KKU6"/>
<comment type="similarity">
    <text evidence="5">Belongs to the bacteriophage holin family. Cp-1 holin subfamily.</text>
</comment>
<evidence type="ECO:0000256" key="7">
    <source>
        <dbReference type="SAM" id="Phobius"/>
    </source>
</evidence>
<evidence type="ECO:0008006" key="10">
    <source>
        <dbReference type="Google" id="ProtNLM"/>
    </source>
</evidence>
<evidence type="ECO:0000256" key="3">
    <source>
        <dbReference type="ARBA" id="ARBA00022989"/>
    </source>
</evidence>
<dbReference type="Proteomes" id="UP000249099">
    <property type="component" value="Unassembled WGS sequence"/>
</dbReference>
<comment type="subcellular location">
    <subcellularLocation>
        <location evidence="1">Membrane</location>
        <topology evidence="1">Multi-pass membrane protein</topology>
    </subcellularLocation>
</comment>
<comment type="caution">
    <text evidence="8">The sequence shown here is derived from an EMBL/GenBank/DDBJ whole genome shotgun (WGS) entry which is preliminary data.</text>
</comment>
<dbReference type="GO" id="GO:0016020">
    <property type="term" value="C:membrane"/>
    <property type="evidence" value="ECO:0007669"/>
    <property type="project" value="UniProtKB-SubCell"/>
</dbReference>
<feature type="region of interest" description="Disordered" evidence="6">
    <location>
        <begin position="149"/>
        <end position="171"/>
    </location>
</feature>
<evidence type="ECO:0000256" key="6">
    <source>
        <dbReference type="SAM" id="MobiDB-lite"/>
    </source>
</evidence>
<reference evidence="8 9" key="1">
    <citation type="submission" date="2017-03" db="EMBL/GenBank/DDBJ databases">
        <title>wgs assembly of Dolosigranulum pigrum KPL CDC strains.</title>
        <authorList>
            <person name="Brugger S.D."/>
            <person name="Pettigrew M."/>
            <person name="Kong Y."/>
            <person name="Lemon K.P."/>
        </authorList>
    </citation>
    <scope>NUCLEOTIDE SEQUENCE [LARGE SCALE GENOMIC DNA]</scope>
    <source>
        <strain evidence="8 9">KPL1931_CDC4294-98</strain>
    </source>
</reference>
<proteinExistence type="inferred from homology"/>
<keyword evidence="3 7" id="KW-1133">Transmembrane helix</keyword>
<evidence type="ECO:0000256" key="5">
    <source>
        <dbReference type="ARBA" id="ARBA00023600"/>
    </source>
</evidence>
<organism evidence="8 9">
    <name type="scientific">Dolosigranulum pigrum</name>
    <dbReference type="NCBI Taxonomy" id="29394"/>
    <lineage>
        <taxon>Bacteria</taxon>
        <taxon>Bacillati</taxon>
        <taxon>Bacillota</taxon>
        <taxon>Bacilli</taxon>
        <taxon>Lactobacillales</taxon>
        <taxon>Carnobacteriaceae</taxon>
        <taxon>Dolosigranulum</taxon>
    </lineage>
</organism>
<dbReference type="Pfam" id="PF05105">
    <property type="entry name" value="Phage_holin_4_1"/>
    <property type="match status" value="1"/>
</dbReference>
<feature type="compositionally biased region" description="Basic and acidic residues" evidence="6">
    <location>
        <begin position="161"/>
        <end position="171"/>
    </location>
</feature>
<evidence type="ECO:0000256" key="1">
    <source>
        <dbReference type="ARBA" id="ARBA00004141"/>
    </source>
</evidence>
<name>A0A328KKU6_9LACT</name>
<evidence type="ECO:0000313" key="9">
    <source>
        <dbReference type="Proteomes" id="UP000249099"/>
    </source>
</evidence>
<dbReference type="EMBL" id="NAQV01000023">
    <property type="protein sequence ID" value="RAN62441.1"/>
    <property type="molecule type" value="Genomic_DNA"/>
</dbReference>
<feature type="transmembrane region" description="Helical" evidence="7">
    <location>
        <begin position="84"/>
        <end position="104"/>
    </location>
</feature>
<accession>A0A328KKU6</accession>
<evidence type="ECO:0000313" key="8">
    <source>
        <dbReference type="EMBL" id="RAN62441.1"/>
    </source>
</evidence>
<dbReference type="InterPro" id="IPR006480">
    <property type="entry name" value="Phage_holin_4_1"/>
</dbReference>
<evidence type="ECO:0000256" key="2">
    <source>
        <dbReference type="ARBA" id="ARBA00022692"/>
    </source>
</evidence>
<evidence type="ECO:0000256" key="4">
    <source>
        <dbReference type="ARBA" id="ARBA00023136"/>
    </source>
</evidence>
<protein>
    <recommendedName>
        <fullName evidence="10">Holin</fullName>
    </recommendedName>
</protein>
<dbReference type="NCBIfam" id="TIGR01593">
    <property type="entry name" value="holin_tox_secr"/>
    <property type="match status" value="1"/>
</dbReference>